<dbReference type="Gene3D" id="3.20.20.140">
    <property type="entry name" value="Metal-dependent hydrolases"/>
    <property type="match status" value="1"/>
</dbReference>
<dbReference type="PANTHER" id="PTHR21240:SF28">
    <property type="entry name" value="ISO-OROTATE DECARBOXYLASE (EUROFUNG)"/>
    <property type="match status" value="1"/>
</dbReference>
<keyword evidence="4" id="KW-1185">Reference proteome</keyword>
<dbReference type="PANTHER" id="PTHR21240">
    <property type="entry name" value="2-AMINO-3-CARBOXYLMUCONATE-6-SEMIALDEHYDE DECARBOXYLASE"/>
    <property type="match status" value="1"/>
</dbReference>
<proteinExistence type="predicted"/>
<evidence type="ECO:0000256" key="1">
    <source>
        <dbReference type="ARBA" id="ARBA00023239"/>
    </source>
</evidence>
<sequence>MAELCERHPDRFAGFIGTAPMNNPDALVEESRRAIEELGALGMQIFTNVNGRPLDLPEFDPFFAYMASVGKPVWMHPARGQDFADYKTETRSEY</sequence>
<keyword evidence="1" id="KW-0456">Lyase</keyword>
<evidence type="ECO:0000259" key="2">
    <source>
        <dbReference type="Pfam" id="PF04909"/>
    </source>
</evidence>
<reference evidence="4" key="1">
    <citation type="submission" date="2016-10" db="EMBL/GenBank/DDBJ databases">
        <authorList>
            <person name="Varghese N."/>
            <person name="Submissions S."/>
        </authorList>
    </citation>
    <scope>NUCLEOTIDE SEQUENCE [LARGE SCALE GENOMIC DNA]</scope>
    <source>
        <strain evidence="4">CGMCC 1.10789</strain>
    </source>
</reference>
<dbReference type="SUPFAM" id="SSF51556">
    <property type="entry name" value="Metallo-dependent hydrolases"/>
    <property type="match status" value="1"/>
</dbReference>
<dbReference type="EMBL" id="FNFV01000011">
    <property type="protein sequence ID" value="SDL09632.1"/>
    <property type="molecule type" value="Genomic_DNA"/>
</dbReference>
<dbReference type="GO" id="GO:0005737">
    <property type="term" value="C:cytoplasm"/>
    <property type="evidence" value="ECO:0007669"/>
    <property type="project" value="TreeGrafter"/>
</dbReference>
<dbReference type="STRING" id="990712.SAMN05216257_11137"/>
<dbReference type="GO" id="GO:0019748">
    <property type="term" value="P:secondary metabolic process"/>
    <property type="evidence" value="ECO:0007669"/>
    <property type="project" value="TreeGrafter"/>
</dbReference>
<evidence type="ECO:0000313" key="4">
    <source>
        <dbReference type="Proteomes" id="UP000199328"/>
    </source>
</evidence>
<dbReference type="InterPro" id="IPR006680">
    <property type="entry name" value="Amidohydro-rel"/>
</dbReference>
<dbReference type="InterPro" id="IPR032466">
    <property type="entry name" value="Metal_Hydrolase"/>
</dbReference>
<name>A0A1G9H9T0_9RHOB</name>
<gene>
    <name evidence="3" type="ORF">SAMN05216257_11137</name>
</gene>
<dbReference type="AlphaFoldDB" id="A0A1G9H9T0"/>
<protein>
    <submittedName>
        <fullName evidence="3">Aminocarboxymuconate-semialdehyde decarboxylase</fullName>
    </submittedName>
</protein>
<dbReference type="Pfam" id="PF04909">
    <property type="entry name" value="Amidohydro_2"/>
    <property type="match status" value="1"/>
</dbReference>
<dbReference type="Proteomes" id="UP000199328">
    <property type="component" value="Unassembled WGS sequence"/>
</dbReference>
<evidence type="ECO:0000313" key="3">
    <source>
        <dbReference type="EMBL" id="SDL09632.1"/>
    </source>
</evidence>
<organism evidence="3 4">
    <name type="scientific">Meinhardsimonia xiamenensis</name>
    <dbReference type="NCBI Taxonomy" id="990712"/>
    <lineage>
        <taxon>Bacteria</taxon>
        <taxon>Pseudomonadati</taxon>
        <taxon>Pseudomonadota</taxon>
        <taxon>Alphaproteobacteria</taxon>
        <taxon>Rhodobacterales</taxon>
        <taxon>Paracoccaceae</taxon>
        <taxon>Meinhardsimonia</taxon>
    </lineage>
</organism>
<dbReference type="GO" id="GO:0016787">
    <property type="term" value="F:hydrolase activity"/>
    <property type="evidence" value="ECO:0007669"/>
    <property type="project" value="InterPro"/>
</dbReference>
<feature type="domain" description="Amidohydrolase-related" evidence="2">
    <location>
        <begin position="1"/>
        <end position="86"/>
    </location>
</feature>
<dbReference type="GO" id="GO:0016831">
    <property type="term" value="F:carboxy-lyase activity"/>
    <property type="evidence" value="ECO:0007669"/>
    <property type="project" value="InterPro"/>
</dbReference>
<dbReference type="InterPro" id="IPR032465">
    <property type="entry name" value="ACMSD"/>
</dbReference>
<accession>A0A1G9H9T0</accession>